<comment type="caution">
    <text evidence="2">The sequence shown here is derived from an EMBL/GenBank/DDBJ whole genome shotgun (WGS) entry which is preliminary data.</text>
</comment>
<gene>
    <name evidence="2" type="ORF">B0I35DRAFT_426252</name>
</gene>
<dbReference type="Proteomes" id="UP000813444">
    <property type="component" value="Unassembled WGS sequence"/>
</dbReference>
<feature type="signal peptide" evidence="1">
    <location>
        <begin position="1"/>
        <end position="18"/>
    </location>
</feature>
<evidence type="ECO:0000256" key="1">
    <source>
        <dbReference type="SAM" id="SignalP"/>
    </source>
</evidence>
<protein>
    <submittedName>
        <fullName evidence="2">Uncharacterized protein</fullName>
    </submittedName>
</protein>
<evidence type="ECO:0000313" key="2">
    <source>
        <dbReference type="EMBL" id="KAH7322690.1"/>
    </source>
</evidence>
<keyword evidence="3" id="KW-1185">Reference proteome</keyword>
<organism evidence="2 3">
    <name type="scientific">Stachybotrys elegans</name>
    <dbReference type="NCBI Taxonomy" id="80388"/>
    <lineage>
        <taxon>Eukaryota</taxon>
        <taxon>Fungi</taxon>
        <taxon>Dikarya</taxon>
        <taxon>Ascomycota</taxon>
        <taxon>Pezizomycotina</taxon>
        <taxon>Sordariomycetes</taxon>
        <taxon>Hypocreomycetidae</taxon>
        <taxon>Hypocreales</taxon>
        <taxon>Stachybotryaceae</taxon>
        <taxon>Stachybotrys</taxon>
    </lineage>
</organism>
<keyword evidence="1" id="KW-0732">Signal</keyword>
<sequence length="79" mass="9195">MRPTAVFTALLVAAEIQAAPLWTPVRSELTLHRNFENLAATLERRAVVVRGEGEEEEEGEMKAKNDFCKIFFFFCFKWW</sequence>
<accession>A0A8K0SVG0</accession>
<dbReference type="EMBL" id="JAGPNK010000004">
    <property type="protein sequence ID" value="KAH7322690.1"/>
    <property type="molecule type" value="Genomic_DNA"/>
</dbReference>
<name>A0A8K0SVG0_9HYPO</name>
<feature type="chain" id="PRO_5035446107" evidence="1">
    <location>
        <begin position="19"/>
        <end position="79"/>
    </location>
</feature>
<reference evidence="2" key="1">
    <citation type="journal article" date="2021" name="Nat. Commun.">
        <title>Genetic determinants of endophytism in the Arabidopsis root mycobiome.</title>
        <authorList>
            <person name="Mesny F."/>
            <person name="Miyauchi S."/>
            <person name="Thiergart T."/>
            <person name="Pickel B."/>
            <person name="Atanasova L."/>
            <person name="Karlsson M."/>
            <person name="Huettel B."/>
            <person name="Barry K.W."/>
            <person name="Haridas S."/>
            <person name="Chen C."/>
            <person name="Bauer D."/>
            <person name="Andreopoulos W."/>
            <person name="Pangilinan J."/>
            <person name="LaButti K."/>
            <person name="Riley R."/>
            <person name="Lipzen A."/>
            <person name="Clum A."/>
            <person name="Drula E."/>
            <person name="Henrissat B."/>
            <person name="Kohler A."/>
            <person name="Grigoriev I.V."/>
            <person name="Martin F.M."/>
            <person name="Hacquard S."/>
        </authorList>
    </citation>
    <scope>NUCLEOTIDE SEQUENCE</scope>
    <source>
        <strain evidence="2">MPI-CAGE-CH-0235</strain>
    </source>
</reference>
<proteinExistence type="predicted"/>
<evidence type="ECO:0000313" key="3">
    <source>
        <dbReference type="Proteomes" id="UP000813444"/>
    </source>
</evidence>
<dbReference type="AlphaFoldDB" id="A0A8K0SVG0"/>